<gene>
    <name evidence="1" type="ORF">E2C01_025995</name>
</gene>
<sequence length="116" mass="12467">MLVRLRVFPALLEKHRKEILPSCLASPAKPAPSAYTPSCHALSAFSFILSPYLVPFHASPAIPSSTSLCFPLPIPPCPFALLRHTHSCHSSPLPCSRLLHRAESGTSSLGPSSRCP</sequence>
<accession>A0A5B7EED1</accession>
<protein>
    <submittedName>
        <fullName evidence="1">Uncharacterized protein</fullName>
    </submittedName>
</protein>
<evidence type="ECO:0000313" key="2">
    <source>
        <dbReference type="Proteomes" id="UP000324222"/>
    </source>
</evidence>
<proteinExistence type="predicted"/>
<keyword evidence="2" id="KW-1185">Reference proteome</keyword>
<comment type="caution">
    <text evidence="1">The sequence shown here is derived from an EMBL/GenBank/DDBJ whole genome shotgun (WGS) entry which is preliminary data.</text>
</comment>
<evidence type="ECO:0000313" key="1">
    <source>
        <dbReference type="EMBL" id="MPC32670.1"/>
    </source>
</evidence>
<dbReference type="EMBL" id="VSRR010002671">
    <property type="protein sequence ID" value="MPC32670.1"/>
    <property type="molecule type" value="Genomic_DNA"/>
</dbReference>
<organism evidence="1 2">
    <name type="scientific">Portunus trituberculatus</name>
    <name type="common">Swimming crab</name>
    <name type="synonym">Neptunus trituberculatus</name>
    <dbReference type="NCBI Taxonomy" id="210409"/>
    <lineage>
        <taxon>Eukaryota</taxon>
        <taxon>Metazoa</taxon>
        <taxon>Ecdysozoa</taxon>
        <taxon>Arthropoda</taxon>
        <taxon>Crustacea</taxon>
        <taxon>Multicrustacea</taxon>
        <taxon>Malacostraca</taxon>
        <taxon>Eumalacostraca</taxon>
        <taxon>Eucarida</taxon>
        <taxon>Decapoda</taxon>
        <taxon>Pleocyemata</taxon>
        <taxon>Brachyura</taxon>
        <taxon>Eubrachyura</taxon>
        <taxon>Portunoidea</taxon>
        <taxon>Portunidae</taxon>
        <taxon>Portuninae</taxon>
        <taxon>Portunus</taxon>
    </lineage>
</organism>
<dbReference type="Proteomes" id="UP000324222">
    <property type="component" value="Unassembled WGS sequence"/>
</dbReference>
<dbReference type="AlphaFoldDB" id="A0A5B7EED1"/>
<name>A0A5B7EED1_PORTR</name>
<reference evidence="1 2" key="1">
    <citation type="submission" date="2019-05" db="EMBL/GenBank/DDBJ databases">
        <title>Another draft genome of Portunus trituberculatus and its Hox gene families provides insights of decapod evolution.</title>
        <authorList>
            <person name="Jeong J.-H."/>
            <person name="Song I."/>
            <person name="Kim S."/>
            <person name="Choi T."/>
            <person name="Kim D."/>
            <person name="Ryu S."/>
            <person name="Kim W."/>
        </authorList>
    </citation>
    <scope>NUCLEOTIDE SEQUENCE [LARGE SCALE GENOMIC DNA]</scope>
    <source>
        <tissue evidence="1">Muscle</tissue>
    </source>
</reference>